<protein>
    <submittedName>
        <fullName evidence="2">Uncharacterized protein</fullName>
    </submittedName>
</protein>
<dbReference type="EMBL" id="JAWQEG010002341">
    <property type="protein sequence ID" value="KAK3872601.1"/>
    <property type="molecule type" value="Genomic_DNA"/>
</dbReference>
<comment type="caution">
    <text evidence="2">The sequence shown here is derived from an EMBL/GenBank/DDBJ whole genome shotgun (WGS) entry which is preliminary data.</text>
</comment>
<accession>A0AAE1KDV5</accession>
<gene>
    <name evidence="2" type="ORF">Pcinc_022325</name>
</gene>
<proteinExistence type="predicted"/>
<evidence type="ECO:0000313" key="3">
    <source>
        <dbReference type="Proteomes" id="UP001286313"/>
    </source>
</evidence>
<keyword evidence="3" id="KW-1185">Reference proteome</keyword>
<evidence type="ECO:0000313" key="2">
    <source>
        <dbReference type="EMBL" id="KAK3872601.1"/>
    </source>
</evidence>
<reference evidence="2" key="1">
    <citation type="submission" date="2023-10" db="EMBL/GenBank/DDBJ databases">
        <title>Genome assemblies of two species of porcelain crab, Petrolisthes cinctipes and Petrolisthes manimaculis (Anomura: Porcellanidae).</title>
        <authorList>
            <person name="Angst P."/>
        </authorList>
    </citation>
    <scope>NUCLEOTIDE SEQUENCE</scope>
    <source>
        <strain evidence="2">PB745_01</strain>
        <tissue evidence="2">Gill</tissue>
    </source>
</reference>
<dbReference type="AlphaFoldDB" id="A0AAE1KDV5"/>
<name>A0AAE1KDV5_PETCI</name>
<dbReference type="Proteomes" id="UP001286313">
    <property type="component" value="Unassembled WGS sequence"/>
</dbReference>
<organism evidence="2 3">
    <name type="scientific">Petrolisthes cinctipes</name>
    <name type="common">Flat porcelain crab</name>
    <dbReference type="NCBI Taxonomy" id="88211"/>
    <lineage>
        <taxon>Eukaryota</taxon>
        <taxon>Metazoa</taxon>
        <taxon>Ecdysozoa</taxon>
        <taxon>Arthropoda</taxon>
        <taxon>Crustacea</taxon>
        <taxon>Multicrustacea</taxon>
        <taxon>Malacostraca</taxon>
        <taxon>Eumalacostraca</taxon>
        <taxon>Eucarida</taxon>
        <taxon>Decapoda</taxon>
        <taxon>Pleocyemata</taxon>
        <taxon>Anomura</taxon>
        <taxon>Galatheoidea</taxon>
        <taxon>Porcellanidae</taxon>
        <taxon>Petrolisthes</taxon>
    </lineage>
</organism>
<evidence type="ECO:0000256" key="1">
    <source>
        <dbReference type="SAM" id="MobiDB-lite"/>
    </source>
</evidence>
<feature type="compositionally biased region" description="Acidic residues" evidence="1">
    <location>
        <begin position="46"/>
        <end position="55"/>
    </location>
</feature>
<feature type="region of interest" description="Disordered" evidence="1">
    <location>
        <begin position="29"/>
        <end position="67"/>
    </location>
</feature>
<sequence length="67" mass="7649">MRRAREHERKRLFTMLLFYPGRVPAEGGGAGYWKEGEEGRKAAGQMEEEEEEETADNTGESKEEVCV</sequence>